<evidence type="ECO:0000313" key="3">
    <source>
        <dbReference type="Proteomes" id="UP000242180"/>
    </source>
</evidence>
<evidence type="ECO:0000256" key="1">
    <source>
        <dbReference type="SAM" id="MobiDB-lite"/>
    </source>
</evidence>
<gene>
    <name evidence="2" type="ORF">BCR43DRAFT_126380</name>
</gene>
<feature type="compositionally biased region" description="Acidic residues" evidence="1">
    <location>
        <begin position="230"/>
        <end position="246"/>
    </location>
</feature>
<name>A0A1X2HKV7_SYNRA</name>
<sequence>MIFDRRSVQASATPPAEFSSPGFYPLDASHGPLLKLLSTHSLLPFESQSNHPQQQQQQQHQQMGHPPPTFPYFQYPQQQQQQQMMFQQGMPLYGMPNMAHIPAQIMPFLMPQLYQQQQQQQQQQHQQQNFVNRQGSYTRRKPVQLQDPSSSATSSPIPQRQSSGSNSHRIQRKPATNATAPIISQQTQKRVRFSKKEPEEYLYPPEIPTDEEEEEEDDDEQIYGNYGYEYDYEDPDDADEYDDFVQDETPSSRYYRQPPPSSRYYYGEDGVAYMYRPRPRPRPVAHPPMDEVHFYQRQQHPPGRRPSTHRPHDLAYRRKWALR</sequence>
<feature type="compositionally biased region" description="Polar residues" evidence="1">
    <location>
        <begin position="146"/>
        <end position="188"/>
    </location>
</feature>
<feature type="region of interest" description="Disordered" evidence="1">
    <location>
        <begin position="140"/>
        <end position="263"/>
    </location>
</feature>
<dbReference type="Proteomes" id="UP000242180">
    <property type="component" value="Unassembled WGS sequence"/>
</dbReference>
<dbReference type="InParanoid" id="A0A1X2HKV7"/>
<feature type="region of interest" description="Disordered" evidence="1">
    <location>
        <begin position="46"/>
        <end position="80"/>
    </location>
</feature>
<evidence type="ECO:0000313" key="2">
    <source>
        <dbReference type="EMBL" id="ORY99903.1"/>
    </source>
</evidence>
<organism evidence="2 3">
    <name type="scientific">Syncephalastrum racemosum</name>
    <name type="common">Filamentous fungus</name>
    <dbReference type="NCBI Taxonomy" id="13706"/>
    <lineage>
        <taxon>Eukaryota</taxon>
        <taxon>Fungi</taxon>
        <taxon>Fungi incertae sedis</taxon>
        <taxon>Mucoromycota</taxon>
        <taxon>Mucoromycotina</taxon>
        <taxon>Mucoromycetes</taxon>
        <taxon>Mucorales</taxon>
        <taxon>Syncephalastraceae</taxon>
        <taxon>Syncephalastrum</taxon>
    </lineage>
</organism>
<dbReference type="EMBL" id="MCGN01000002">
    <property type="protein sequence ID" value="ORY99903.1"/>
    <property type="molecule type" value="Genomic_DNA"/>
</dbReference>
<feature type="region of interest" description="Disordered" evidence="1">
    <location>
        <begin position="1"/>
        <end position="23"/>
    </location>
</feature>
<proteinExistence type="predicted"/>
<feature type="compositionally biased region" description="Low complexity" evidence="1">
    <location>
        <begin position="53"/>
        <end position="62"/>
    </location>
</feature>
<feature type="compositionally biased region" description="Low complexity" evidence="1">
    <location>
        <begin position="71"/>
        <end position="80"/>
    </location>
</feature>
<comment type="caution">
    <text evidence="2">The sequence shown here is derived from an EMBL/GenBank/DDBJ whole genome shotgun (WGS) entry which is preliminary data.</text>
</comment>
<dbReference type="OrthoDB" id="2290774at2759"/>
<dbReference type="AlphaFoldDB" id="A0A1X2HKV7"/>
<protein>
    <submittedName>
        <fullName evidence="2">Uncharacterized protein</fullName>
    </submittedName>
</protein>
<keyword evidence="3" id="KW-1185">Reference proteome</keyword>
<feature type="compositionally biased region" description="Acidic residues" evidence="1">
    <location>
        <begin position="208"/>
        <end position="221"/>
    </location>
</feature>
<reference evidence="2 3" key="1">
    <citation type="submission" date="2016-07" db="EMBL/GenBank/DDBJ databases">
        <title>Pervasive Adenine N6-methylation of Active Genes in Fungi.</title>
        <authorList>
            <consortium name="DOE Joint Genome Institute"/>
            <person name="Mondo S.J."/>
            <person name="Dannebaum R.O."/>
            <person name="Kuo R.C."/>
            <person name="Labutti K."/>
            <person name="Haridas S."/>
            <person name="Kuo A."/>
            <person name="Salamov A."/>
            <person name="Ahrendt S.R."/>
            <person name="Lipzen A."/>
            <person name="Sullivan W."/>
            <person name="Andreopoulos W.B."/>
            <person name="Clum A."/>
            <person name="Lindquist E."/>
            <person name="Daum C."/>
            <person name="Ramamoorthy G.K."/>
            <person name="Gryganskyi A."/>
            <person name="Culley D."/>
            <person name="Magnuson J.K."/>
            <person name="James T.Y."/>
            <person name="O'Malley M.A."/>
            <person name="Stajich J.E."/>
            <person name="Spatafora J.W."/>
            <person name="Visel A."/>
            <person name="Grigoriev I.V."/>
        </authorList>
    </citation>
    <scope>NUCLEOTIDE SEQUENCE [LARGE SCALE GENOMIC DNA]</scope>
    <source>
        <strain evidence="2 3">NRRL 2496</strain>
    </source>
</reference>
<accession>A0A1X2HKV7</accession>